<dbReference type="EMBL" id="AE001437">
    <property type="protein sequence ID" value="AAK80947.1"/>
    <property type="molecule type" value="Genomic_DNA"/>
</dbReference>
<dbReference type="AlphaFoldDB" id="Q97EV0"/>
<accession>Q97EV0</accession>
<dbReference type="KEGG" id="cac:CA_C3006"/>
<dbReference type="InterPro" id="IPR007863">
    <property type="entry name" value="Peptidase_M16_C"/>
</dbReference>
<dbReference type="Gene3D" id="3.30.830.10">
    <property type="entry name" value="Metalloenzyme, LuxS/M16 peptidase-like"/>
    <property type="match status" value="4"/>
</dbReference>
<dbReference type="HOGENOM" id="CLU_009165_1_0_9"/>
<dbReference type="PANTHER" id="PTHR43016:SF13">
    <property type="entry name" value="PRESEQUENCE PROTEASE, MITOCHONDRIAL"/>
    <property type="match status" value="1"/>
</dbReference>
<dbReference type="GO" id="GO:0046872">
    <property type="term" value="F:metal ion binding"/>
    <property type="evidence" value="ECO:0007669"/>
    <property type="project" value="InterPro"/>
</dbReference>
<gene>
    <name evidence="2" type="ordered locus">CA_C3006</name>
</gene>
<evidence type="ECO:0000313" key="3">
    <source>
        <dbReference type="Proteomes" id="UP000000814"/>
    </source>
</evidence>
<dbReference type="Pfam" id="PF08367">
    <property type="entry name" value="M16C_assoc"/>
    <property type="match status" value="1"/>
</dbReference>
<dbReference type="InterPro" id="IPR011765">
    <property type="entry name" value="Pept_M16_N"/>
</dbReference>
<dbReference type="Pfam" id="PF05193">
    <property type="entry name" value="Peptidase_M16_C"/>
    <property type="match status" value="1"/>
</dbReference>
<dbReference type="PATRIC" id="fig|272562.8.peg.3190"/>
<dbReference type="SMART" id="SM01264">
    <property type="entry name" value="M16C_associated"/>
    <property type="match status" value="1"/>
</dbReference>
<dbReference type="Pfam" id="PF00675">
    <property type="entry name" value="Peptidase_M16"/>
    <property type="match status" value="1"/>
</dbReference>
<dbReference type="Proteomes" id="UP000000814">
    <property type="component" value="Chromosome"/>
</dbReference>
<sequence length="976" mass="113380">MNCFKKDSIYHGFKFVSEEDINEINSKAFMFEHVKSGARLLYLQNEDKNKVFSISFRTPPKDSTGVFHILEHSVLCGSDKYPVKEPFVELLKGSLNTFLNAFTFSDKTMYPVASQNDKDFLNLMDVYLDAVFHPNIYKYEEIFQQEGWHYELNNKDENISYKGVVYNEMKGAFSSPEGVLMRKIQNSLFPDNTYGFESGGDPDDIPDLTYDAFLDSHKKYYSPSNSYIYLYGDMDIDEKLKYIDEEYLKNYDRIEVDSKIEPQKPIGKLVESSHEYPILQDEGEKDKTYLSLNFVVSSPTDNEKYLAFDMLEYILLESEAAPLKKAIIKAGLGKDVFGIYDNGIMQTYFSVIVKNSNEERKEEFKKLVFDTLNDLVKNGIDKKLIEAAINIREFELREADFKSYPRGLGYSIKTMDSWLYDANPTNNLRFEDALKNIKKSLTENYFEKLIEDYLINSNHSSLVIVKPSKTVEVKKSKKESEELSSLKSSLSDEELNKIISDTKKLRERQTSEDSEEDLRKIPMLSLKDVNKEVEKLPLEEREEDKIKVLYHNVFTNKILYLRMYFESGVVKYDDLPYLGLLENILGKVNTEKYKYEDLANEINIKTGDISFENNLFTSKDDDKDYTTKFVCKTKVIMDKVGDAFQLIDEIIYHSLFDDEKRIKEIIQEMRSRLEMIINQSGNSIAAIRLKSYFSPSGEYSERLNGISFYKFICNLDENFSEKFDEVKNKLKGICDTIFNKDNVIISVTGNDEVYNKFKEQLPKIKLKSFEVPAKSEEYNKVAQSNNEGLITSSKVQYAAKGFNFRRLGYDYSGKMKVLKSIISLSYLWNNVRVMGGAYGCSAYIQRNGSILFASYRDPNLTETLKIYDEVYKYIENFNADDYEMTKYILGTISSIDQPLLPKQIGQKSDSYYFNKLTYEDLQKERDEILSTKKEEIKSYSKLLKDVMEQNYICVLGNDVKITENKDIFGRLINVFE</sequence>
<dbReference type="InterPro" id="IPR011249">
    <property type="entry name" value="Metalloenz_LuxS/M16"/>
</dbReference>
<reference evidence="2 3" key="1">
    <citation type="journal article" date="2001" name="J. Bacteriol.">
        <title>Genome sequence and comparative analysis of the solvent-producing bacterium Clostridium acetobutylicum.</title>
        <authorList>
            <person name="Nolling J."/>
            <person name="Breton G."/>
            <person name="Omelchenko M.V."/>
            <person name="Makarova K.S."/>
            <person name="Zeng Q."/>
            <person name="Gibson R."/>
            <person name="Lee H.M."/>
            <person name="Dubois J."/>
            <person name="Qiu D."/>
            <person name="Hitti J."/>
            <person name="Wolf Y.I."/>
            <person name="Tatusov R.L."/>
            <person name="Sabathe F."/>
            <person name="Doucette-Stamm L."/>
            <person name="Soucaille P."/>
            <person name="Daly M.J."/>
            <person name="Bennett G.N."/>
            <person name="Koonin E.V."/>
            <person name="Smith D.R."/>
        </authorList>
    </citation>
    <scope>NUCLEOTIDE SEQUENCE [LARGE SCALE GENOMIC DNA]</scope>
    <source>
        <strain evidence="3">ATCC 824 / DSM 792 / JCM 1419 / LMG 5710 / VKM B-1787</strain>
    </source>
</reference>
<dbReference type="GO" id="GO:0004222">
    <property type="term" value="F:metalloendopeptidase activity"/>
    <property type="evidence" value="ECO:0007669"/>
    <property type="project" value="TreeGrafter"/>
</dbReference>
<dbReference type="Pfam" id="PF22516">
    <property type="entry name" value="PreP_C"/>
    <property type="match status" value="1"/>
</dbReference>
<dbReference type="GeneID" id="44999493"/>
<dbReference type="PIR" id="H97269">
    <property type="entry name" value="H97269"/>
</dbReference>
<feature type="domain" description="Peptidase M16C associated" evidence="1">
    <location>
        <begin position="465"/>
        <end position="715"/>
    </location>
</feature>
<protein>
    <submittedName>
        <fullName evidence="2">Zn-dependent peptidase, insulinase family</fullName>
    </submittedName>
</protein>
<dbReference type="InterPro" id="IPR055130">
    <property type="entry name" value="PreP_C"/>
</dbReference>
<proteinExistence type="predicted"/>
<dbReference type="PANTHER" id="PTHR43016">
    <property type="entry name" value="PRESEQUENCE PROTEASE"/>
    <property type="match status" value="1"/>
</dbReference>
<organism evidence="2 3">
    <name type="scientific">Clostridium acetobutylicum (strain ATCC 824 / DSM 792 / JCM 1419 / IAM 19013 / LMG 5710 / NBRC 13948 / NRRL B-527 / VKM B-1787 / 2291 / W)</name>
    <dbReference type="NCBI Taxonomy" id="272562"/>
    <lineage>
        <taxon>Bacteria</taxon>
        <taxon>Bacillati</taxon>
        <taxon>Bacillota</taxon>
        <taxon>Clostridia</taxon>
        <taxon>Eubacteriales</taxon>
        <taxon>Clostridiaceae</taxon>
        <taxon>Clostridium</taxon>
    </lineage>
</organism>
<dbReference type="InterPro" id="IPR013578">
    <property type="entry name" value="Peptidase_M16C_assoc"/>
</dbReference>
<dbReference type="SUPFAM" id="SSF63411">
    <property type="entry name" value="LuxS/MPP-like metallohydrolase"/>
    <property type="match status" value="4"/>
</dbReference>
<dbReference type="eggNOG" id="COG1026">
    <property type="taxonomic scope" value="Bacteria"/>
</dbReference>
<dbReference type="OrthoDB" id="9762027at2"/>
<keyword evidence="3" id="KW-1185">Reference proteome</keyword>
<dbReference type="STRING" id="272562.CA_C3006"/>
<evidence type="ECO:0000259" key="1">
    <source>
        <dbReference type="SMART" id="SM01264"/>
    </source>
</evidence>
<dbReference type="GO" id="GO:0016485">
    <property type="term" value="P:protein processing"/>
    <property type="evidence" value="ECO:0007669"/>
    <property type="project" value="TreeGrafter"/>
</dbReference>
<dbReference type="RefSeq" id="WP_010966288.1">
    <property type="nucleotide sequence ID" value="NC_003030.1"/>
</dbReference>
<evidence type="ECO:0000313" key="2">
    <source>
        <dbReference type="EMBL" id="AAK80947.1"/>
    </source>
</evidence>
<name>Q97EV0_CLOAB</name>
<dbReference type="FunFam" id="3.30.830.10:FF:000034">
    <property type="entry name" value="presequence protease 1, chloroplastic/mitochondrial"/>
    <property type="match status" value="1"/>
</dbReference>